<evidence type="ECO:0000256" key="4">
    <source>
        <dbReference type="SAM" id="Coils"/>
    </source>
</evidence>
<keyword evidence="6" id="KW-0282">Flagellum</keyword>
<dbReference type="GO" id="GO:0044780">
    <property type="term" value="P:bacterial-type flagellum assembly"/>
    <property type="evidence" value="ECO:0007669"/>
    <property type="project" value="InterPro"/>
</dbReference>
<dbReference type="InterPro" id="IPR036679">
    <property type="entry name" value="FlgN-like_sf"/>
</dbReference>
<evidence type="ECO:0000256" key="1">
    <source>
        <dbReference type="ARBA" id="ARBA00002397"/>
    </source>
</evidence>
<dbReference type="AlphaFoldDB" id="A0A1H6MQI3"/>
<evidence type="ECO:0000313" key="6">
    <source>
        <dbReference type="EMBL" id="SEI00001.1"/>
    </source>
</evidence>
<dbReference type="EMBL" id="FNXF01000010">
    <property type="protein sequence ID" value="SEI00001.1"/>
    <property type="molecule type" value="Genomic_DNA"/>
</dbReference>
<organism evidence="6 7">
    <name type="scientific">Rheinheimera pacifica</name>
    <dbReference type="NCBI Taxonomy" id="173990"/>
    <lineage>
        <taxon>Bacteria</taxon>
        <taxon>Pseudomonadati</taxon>
        <taxon>Pseudomonadota</taxon>
        <taxon>Gammaproteobacteria</taxon>
        <taxon>Chromatiales</taxon>
        <taxon>Chromatiaceae</taxon>
        <taxon>Rheinheimera</taxon>
    </lineage>
</organism>
<keyword evidence="4" id="KW-0175">Coiled coil</keyword>
<comment type="similarity">
    <text evidence="2">Belongs to the FlgN family.</text>
</comment>
<evidence type="ECO:0000256" key="2">
    <source>
        <dbReference type="ARBA" id="ARBA00007703"/>
    </source>
</evidence>
<gene>
    <name evidence="6" type="ORF">SAMN05660691_02721</name>
</gene>
<dbReference type="InterPro" id="IPR007809">
    <property type="entry name" value="FlgN-like"/>
</dbReference>
<keyword evidence="6" id="KW-0966">Cell projection</keyword>
<dbReference type="Pfam" id="PF05130">
    <property type="entry name" value="FlgN"/>
    <property type="match status" value="1"/>
</dbReference>
<feature type="coiled-coil region" evidence="4">
    <location>
        <begin position="9"/>
        <end position="101"/>
    </location>
</feature>
<keyword evidence="3" id="KW-1005">Bacterial flagellum biogenesis</keyword>
<dbReference type="Proteomes" id="UP000199371">
    <property type="component" value="Unassembled WGS sequence"/>
</dbReference>
<evidence type="ECO:0000313" key="7">
    <source>
        <dbReference type="Proteomes" id="UP000199371"/>
    </source>
</evidence>
<sequence>MTTASNDIIALLDQQKQLLDELLLSLRQEIAALANRDIAALENILALKTTQLQQLQQNDALLAACADIAEQKQQAWFKQKVAELDAQLEECKRQNDINQQTLEQSQLTLARFKTELLASRGKSGLTYTSKGKPAVESKGKGIKA</sequence>
<keyword evidence="6" id="KW-0969">Cilium</keyword>
<dbReference type="Gene3D" id="1.20.58.300">
    <property type="entry name" value="FlgN-like"/>
    <property type="match status" value="1"/>
</dbReference>
<comment type="function">
    <text evidence="1">Required for the efficient initiation of filament assembly.</text>
</comment>
<name>A0A1H6MQI3_9GAMM</name>
<dbReference type="STRING" id="173990.SAMN05660691_02721"/>
<evidence type="ECO:0000256" key="5">
    <source>
        <dbReference type="SAM" id="MobiDB-lite"/>
    </source>
</evidence>
<accession>A0A1H6MQI3</accession>
<evidence type="ECO:0000256" key="3">
    <source>
        <dbReference type="ARBA" id="ARBA00022795"/>
    </source>
</evidence>
<keyword evidence="7" id="KW-1185">Reference proteome</keyword>
<protein>
    <submittedName>
        <fullName evidence="6">Flagella synthesis protein FlgN</fullName>
    </submittedName>
</protein>
<dbReference type="SUPFAM" id="SSF140566">
    <property type="entry name" value="FlgN-like"/>
    <property type="match status" value="1"/>
</dbReference>
<feature type="compositionally biased region" description="Basic and acidic residues" evidence="5">
    <location>
        <begin position="133"/>
        <end position="144"/>
    </location>
</feature>
<dbReference type="RefSeq" id="WP_092794277.1">
    <property type="nucleotide sequence ID" value="NZ_FNXF01000010.1"/>
</dbReference>
<dbReference type="OrthoDB" id="5771176at2"/>
<feature type="region of interest" description="Disordered" evidence="5">
    <location>
        <begin position="123"/>
        <end position="144"/>
    </location>
</feature>
<proteinExistence type="inferred from homology"/>
<reference evidence="7" key="1">
    <citation type="submission" date="2016-10" db="EMBL/GenBank/DDBJ databases">
        <authorList>
            <person name="Varghese N."/>
            <person name="Submissions S."/>
        </authorList>
    </citation>
    <scope>NUCLEOTIDE SEQUENCE [LARGE SCALE GENOMIC DNA]</scope>
    <source>
        <strain evidence="7">DSM 17616</strain>
    </source>
</reference>